<dbReference type="PROSITE" id="PS50931">
    <property type="entry name" value="HTH_LYSR"/>
    <property type="match status" value="1"/>
</dbReference>
<dbReference type="SUPFAM" id="SSF46785">
    <property type="entry name" value="Winged helix' DNA-binding domain"/>
    <property type="match status" value="1"/>
</dbReference>
<dbReference type="Proteomes" id="UP000461443">
    <property type="component" value="Unassembled WGS sequence"/>
</dbReference>
<dbReference type="Pfam" id="PF00126">
    <property type="entry name" value="HTH_1"/>
    <property type="match status" value="1"/>
</dbReference>
<feature type="domain" description="HTH lysR-type" evidence="5">
    <location>
        <begin position="1"/>
        <end position="58"/>
    </location>
</feature>
<dbReference type="PANTHER" id="PTHR30126:SF40">
    <property type="entry name" value="HTH-TYPE TRANSCRIPTIONAL REGULATOR GLTR"/>
    <property type="match status" value="1"/>
</dbReference>
<evidence type="ECO:0000313" key="7">
    <source>
        <dbReference type="Proteomes" id="UP000461443"/>
    </source>
</evidence>
<gene>
    <name evidence="6" type="ORF">GRH90_24040</name>
</gene>
<dbReference type="RefSeq" id="WP_162368520.1">
    <property type="nucleotide sequence ID" value="NZ_WUBS01000022.1"/>
</dbReference>
<keyword evidence="7" id="KW-1185">Reference proteome</keyword>
<dbReference type="InterPro" id="IPR036390">
    <property type="entry name" value="WH_DNA-bd_sf"/>
</dbReference>
<evidence type="ECO:0000313" key="6">
    <source>
        <dbReference type="EMBL" id="NDL65809.1"/>
    </source>
</evidence>
<keyword evidence="2" id="KW-0805">Transcription regulation</keyword>
<dbReference type="Gene3D" id="1.10.10.10">
    <property type="entry name" value="Winged helix-like DNA-binding domain superfamily/Winged helix DNA-binding domain"/>
    <property type="match status" value="1"/>
</dbReference>
<dbReference type="PANTHER" id="PTHR30126">
    <property type="entry name" value="HTH-TYPE TRANSCRIPTIONAL REGULATOR"/>
    <property type="match status" value="1"/>
</dbReference>
<evidence type="ECO:0000259" key="5">
    <source>
        <dbReference type="PROSITE" id="PS50931"/>
    </source>
</evidence>
<comment type="similarity">
    <text evidence="1">Belongs to the LysR transcriptional regulatory family.</text>
</comment>
<dbReference type="CDD" id="cd08442">
    <property type="entry name" value="PBP2_YofA_SoxR_like"/>
    <property type="match status" value="1"/>
</dbReference>
<proteinExistence type="inferred from homology"/>
<dbReference type="GO" id="GO:0000976">
    <property type="term" value="F:transcription cis-regulatory region binding"/>
    <property type="evidence" value="ECO:0007669"/>
    <property type="project" value="TreeGrafter"/>
</dbReference>
<accession>A0A845SP13</accession>
<dbReference type="NCBIfam" id="NF047711">
    <property type="entry name" value="PutUtilRegPtrR"/>
    <property type="match status" value="1"/>
</dbReference>
<reference evidence="6 7" key="2">
    <citation type="submission" date="2020-02" db="EMBL/GenBank/DDBJ databases">
        <title>The new genus of Enterobacteriales.</title>
        <authorList>
            <person name="Kim I.S."/>
        </authorList>
    </citation>
    <scope>NUCLEOTIDE SEQUENCE [LARGE SCALE GENOMIC DNA]</scope>
    <source>
        <strain evidence="6 7">SAP-6</strain>
    </source>
</reference>
<dbReference type="InterPro" id="IPR005119">
    <property type="entry name" value="LysR_subst-bd"/>
</dbReference>
<evidence type="ECO:0000256" key="1">
    <source>
        <dbReference type="ARBA" id="ARBA00009437"/>
    </source>
</evidence>
<dbReference type="SUPFAM" id="SSF53850">
    <property type="entry name" value="Periplasmic binding protein-like II"/>
    <property type="match status" value="1"/>
</dbReference>
<evidence type="ECO:0000256" key="3">
    <source>
        <dbReference type="ARBA" id="ARBA00023125"/>
    </source>
</evidence>
<dbReference type="Pfam" id="PF03466">
    <property type="entry name" value="LysR_substrate"/>
    <property type="match status" value="1"/>
</dbReference>
<dbReference type="AlphaFoldDB" id="A0A845SP13"/>
<dbReference type="EMBL" id="WUBS01000022">
    <property type="protein sequence ID" value="NDL65809.1"/>
    <property type="molecule type" value="Genomic_DNA"/>
</dbReference>
<organism evidence="6 7">
    <name type="scientific">Acerihabitans arboris</name>
    <dbReference type="NCBI Taxonomy" id="2691583"/>
    <lineage>
        <taxon>Bacteria</taxon>
        <taxon>Pseudomonadati</taxon>
        <taxon>Pseudomonadota</taxon>
        <taxon>Gammaproteobacteria</taxon>
        <taxon>Enterobacterales</taxon>
        <taxon>Pectobacteriaceae</taxon>
        <taxon>Acerihabitans</taxon>
    </lineage>
</organism>
<dbReference type="GO" id="GO:0003700">
    <property type="term" value="F:DNA-binding transcription factor activity"/>
    <property type="evidence" value="ECO:0007669"/>
    <property type="project" value="InterPro"/>
</dbReference>
<reference evidence="6 7" key="1">
    <citation type="submission" date="2019-12" db="EMBL/GenBank/DDBJ databases">
        <authorList>
            <person name="Lee S.D."/>
        </authorList>
    </citation>
    <scope>NUCLEOTIDE SEQUENCE [LARGE SCALE GENOMIC DNA]</scope>
    <source>
        <strain evidence="6 7">SAP-6</strain>
    </source>
</reference>
<keyword evidence="3" id="KW-0238">DNA-binding</keyword>
<keyword evidence="4" id="KW-0804">Transcription</keyword>
<sequence length="304" mass="32683">MDLTQLKMFCATAGTGSLARAAELLHRVPSNLTTRLRQLERELGADLFIREKQRLRLSPMGHNFLGYATRILALSEEAISMTHAGEPTGNFALGAMESTAAIRLPALLATYHQHFPRVSLSLVTGSSGDMLDGVRAGTLAAALVDGPVNYPEISSCFSFAETLVLIAALDQPPIDGPADIGGKTLFAFSPSCSYRRRFEGWFQNEGVAPGPILEIQSYHTMLACVASGAGVAMLPLAVLRQLPDRQRVSVHELPAETAAAATWLIWRAEAFSPNVAALKKFIMEQQPAAAGNGFAHNEVILENV</sequence>
<comment type="caution">
    <text evidence="6">The sequence shown here is derived from an EMBL/GenBank/DDBJ whole genome shotgun (WGS) entry which is preliminary data.</text>
</comment>
<name>A0A845SP13_9GAMM</name>
<dbReference type="InterPro" id="IPR036388">
    <property type="entry name" value="WH-like_DNA-bd_sf"/>
</dbReference>
<dbReference type="Gene3D" id="3.40.190.290">
    <property type="match status" value="1"/>
</dbReference>
<evidence type="ECO:0000256" key="4">
    <source>
        <dbReference type="ARBA" id="ARBA00023163"/>
    </source>
</evidence>
<evidence type="ECO:0000256" key="2">
    <source>
        <dbReference type="ARBA" id="ARBA00023015"/>
    </source>
</evidence>
<protein>
    <submittedName>
        <fullName evidence="6">LysR family transcriptional regulator</fullName>
    </submittedName>
</protein>
<dbReference type="InterPro" id="IPR000847">
    <property type="entry name" value="LysR_HTH_N"/>
</dbReference>